<dbReference type="InterPro" id="IPR036568">
    <property type="entry name" value="GGCT-like_sf"/>
</dbReference>
<evidence type="ECO:0000313" key="5">
    <source>
        <dbReference type="Proteomes" id="UP000471501"/>
    </source>
</evidence>
<dbReference type="Pfam" id="PF06094">
    <property type="entry name" value="GGACT"/>
    <property type="match status" value="1"/>
</dbReference>
<dbReference type="InterPro" id="IPR045038">
    <property type="entry name" value="AIG2-like"/>
</dbReference>
<keyword evidence="5" id="KW-1185">Reference proteome</keyword>
<protein>
    <recommendedName>
        <fullName evidence="2">Putative gamma-glutamylcyclotransferase</fullName>
    </recommendedName>
</protein>
<dbReference type="PANTHER" id="PTHR31544:SF2">
    <property type="entry name" value="AIG2-LIKE PROTEIN D"/>
    <property type="match status" value="1"/>
</dbReference>
<keyword evidence="1 4" id="KW-0808">Transferase</keyword>
<name>A0A6I4NPE6_9FLAO</name>
<reference evidence="4 5" key="1">
    <citation type="submission" date="2019-12" db="EMBL/GenBank/DDBJ databases">
        <authorList>
            <person name="Kim Y.S."/>
        </authorList>
    </citation>
    <scope>NUCLEOTIDE SEQUENCE [LARGE SCALE GENOMIC DNA]</scope>
    <source>
        <strain evidence="4 5">GA093</strain>
    </source>
</reference>
<dbReference type="RefSeq" id="WP_160375944.1">
    <property type="nucleotide sequence ID" value="NZ_WSTB01000010.1"/>
</dbReference>
<dbReference type="EMBL" id="WSTB01000010">
    <property type="protein sequence ID" value="MWB96043.1"/>
    <property type="molecule type" value="Genomic_DNA"/>
</dbReference>
<evidence type="ECO:0000256" key="2">
    <source>
        <dbReference type="ARBA" id="ARBA00030602"/>
    </source>
</evidence>
<feature type="domain" description="Gamma-glutamylcyclotransferase AIG2-like" evidence="3">
    <location>
        <begin position="4"/>
        <end position="103"/>
    </location>
</feature>
<evidence type="ECO:0000259" key="3">
    <source>
        <dbReference type="Pfam" id="PF06094"/>
    </source>
</evidence>
<dbReference type="Proteomes" id="UP000471501">
    <property type="component" value="Unassembled WGS sequence"/>
</dbReference>
<dbReference type="InterPro" id="IPR009288">
    <property type="entry name" value="AIG2-like_dom"/>
</dbReference>
<dbReference type="AlphaFoldDB" id="A0A6I4NPE6"/>
<organism evidence="4 5">
    <name type="scientific">Flavobacterium hydrocarbonoxydans</name>
    <dbReference type="NCBI Taxonomy" id="2683249"/>
    <lineage>
        <taxon>Bacteria</taxon>
        <taxon>Pseudomonadati</taxon>
        <taxon>Bacteroidota</taxon>
        <taxon>Flavobacteriia</taxon>
        <taxon>Flavobacteriales</taxon>
        <taxon>Flavobacteriaceae</taxon>
        <taxon>Flavobacterium</taxon>
    </lineage>
</organism>
<dbReference type="Gene3D" id="3.10.490.10">
    <property type="entry name" value="Gamma-glutamyl cyclotransferase-like"/>
    <property type="match status" value="1"/>
</dbReference>
<dbReference type="CDD" id="cd06661">
    <property type="entry name" value="GGCT_like"/>
    <property type="match status" value="1"/>
</dbReference>
<dbReference type="PANTHER" id="PTHR31544">
    <property type="entry name" value="AIG2-LIKE PROTEIN D"/>
    <property type="match status" value="1"/>
</dbReference>
<dbReference type="InterPro" id="IPR013024">
    <property type="entry name" value="GGCT-like"/>
</dbReference>
<proteinExistence type="predicted"/>
<evidence type="ECO:0000313" key="4">
    <source>
        <dbReference type="EMBL" id="MWB96043.1"/>
    </source>
</evidence>
<gene>
    <name evidence="4" type="ORF">GON26_16885</name>
</gene>
<evidence type="ECO:0000256" key="1">
    <source>
        <dbReference type="ARBA" id="ARBA00022679"/>
    </source>
</evidence>
<dbReference type="SUPFAM" id="SSF110857">
    <property type="entry name" value="Gamma-glutamyl cyclotransferase-like"/>
    <property type="match status" value="1"/>
</dbReference>
<comment type="caution">
    <text evidence="4">The sequence shown here is derived from an EMBL/GenBank/DDBJ whole genome shotgun (WGS) entry which is preliminary data.</text>
</comment>
<accession>A0A6I4NPE6</accession>
<sequence>MEKLFSYGTLRSKEIQRQVFNRILTGTPDQLQGYKLKSLQIEEEFGMADYVVVVPSENPSEIIHGVVFEVSNAELAKVDLFESNAYKRVQVTLNSGTVAWIYMEN</sequence>
<dbReference type="GO" id="GO:0016740">
    <property type="term" value="F:transferase activity"/>
    <property type="evidence" value="ECO:0007669"/>
    <property type="project" value="UniProtKB-KW"/>
</dbReference>